<dbReference type="AlphaFoldDB" id="A0A964XMH0"/>
<accession>A0A964XMH0</accession>
<reference evidence="2" key="1">
    <citation type="submission" date="2020-01" db="EMBL/GenBank/DDBJ databases">
        <title>Whole-genome analyses of novel actinobacteria.</title>
        <authorList>
            <person name="Sahin N."/>
        </authorList>
    </citation>
    <scope>NUCLEOTIDE SEQUENCE</scope>
    <source>
        <strain evidence="2">YC537</strain>
    </source>
</reference>
<evidence type="ECO:0000313" key="3">
    <source>
        <dbReference type="Proteomes" id="UP000598297"/>
    </source>
</evidence>
<name>A0A964XMH0_9ACTN</name>
<comment type="caution">
    <text evidence="2">The sequence shown here is derived from an EMBL/GenBank/DDBJ whole genome shotgun (WGS) entry which is preliminary data.</text>
</comment>
<evidence type="ECO:0008006" key="4">
    <source>
        <dbReference type="Google" id="ProtNLM"/>
    </source>
</evidence>
<gene>
    <name evidence="2" type="ORF">GUY60_23805</name>
</gene>
<dbReference type="OrthoDB" id="4241101at2"/>
<dbReference type="EMBL" id="JAAAHS010000214">
    <property type="protein sequence ID" value="NBE54385.1"/>
    <property type="molecule type" value="Genomic_DNA"/>
</dbReference>
<evidence type="ECO:0000313" key="2">
    <source>
        <dbReference type="EMBL" id="NBE54385.1"/>
    </source>
</evidence>
<evidence type="ECO:0000256" key="1">
    <source>
        <dbReference type="SAM" id="SignalP"/>
    </source>
</evidence>
<feature type="signal peptide" evidence="1">
    <location>
        <begin position="1"/>
        <end position="28"/>
    </location>
</feature>
<proteinExistence type="predicted"/>
<sequence>MRSKLASVLGAFTLAAGAVVALAPTVSAADACWQDGYRHWCRNVAGAPVYGTIGNNHIYPDPTTVVGHMNSNPSWFYCKMDGQDWVGGPHPTRWLMTVADNGQLGFMKDTDIYSETDPVRDC</sequence>
<dbReference type="RefSeq" id="WP_161701135.1">
    <property type="nucleotide sequence ID" value="NZ_JAAAHS010000214.1"/>
</dbReference>
<protein>
    <recommendedName>
        <fullName evidence="4">Secreted protein</fullName>
    </recommendedName>
</protein>
<dbReference type="Proteomes" id="UP000598297">
    <property type="component" value="Unassembled WGS sequence"/>
</dbReference>
<organism evidence="2 3">
    <name type="scientific">Streptomyces boluensis</name>
    <dbReference type="NCBI Taxonomy" id="1775135"/>
    <lineage>
        <taxon>Bacteria</taxon>
        <taxon>Bacillati</taxon>
        <taxon>Actinomycetota</taxon>
        <taxon>Actinomycetes</taxon>
        <taxon>Kitasatosporales</taxon>
        <taxon>Streptomycetaceae</taxon>
        <taxon>Streptomyces</taxon>
    </lineage>
</organism>
<keyword evidence="1" id="KW-0732">Signal</keyword>
<feature type="chain" id="PRO_5037102637" description="Secreted protein" evidence="1">
    <location>
        <begin position="29"/>
        <end position="122"/>
    </location>
</feature>
<keyword evidence="3" id="KW-1185">Reference proteome</keyword>